<dbReference type="InterPro" id="IPR036869">
    <property type="entry name" value="J_dom_sf"/>
</dbReference>
<dbReference type="EMBL" id="GBRD01016894">
    <property type="protein sequence ID" value="JAG48933.1"/>
    <property type="molecule type" value="Transcribed_RNA"/>
</dbReference>
<accession>A0A0A9YJ90</accession>
<dbReference type="PROSITE" id="PS50076">
    <property type="entry name" value="DNAJ_2"/>
    <property type="match status" value="1"/>
</dbReference>
<evidence type="ECO:0000259" key="1">
    <source>
        <dbReference type="PROSITE" id="PS50076"/>
    </source>
</evidence>
<dbReference type="PANTHER" id="PTHR44873:SF1">
    <property type="entry name" value="DNAJ HOMOLOG SUBFAMILY C MEMBER 30, MITOCHONDRIAL"/>
    <property type="match status" value="1"/>
</dbReference>
<dbReference type="Pfam" id="PF00226">
    <property type="entry name" value="DnaJ"/>
    <property type="match status" value="1"/>
</dbReference>
<reference evidence="5" key="4">
    <citation type="journal article" date="2016" name="Gigascience">
        <title>De novo construction of an expanded transcriptome assembly for the western tarnished plant bug, Lygus hesperus.</title>
        <authorList>
            <person name="Tassone E.E."/>
            <person name="Geib S.M."/>
            <person name="Hall B."/>
            <person name="Fabrick J.A."/>
            <person name="Brent C.S."/>
            <person name="Hull J.J."/>
        </authorList>
    </citation>
    <scope>NUCLEOTIDE SEQUENCE</scope>
</reference>
<dbReference type="EMBL" id="GBHO01011908">
    <property type="protein sequence ID" value="JAG31696.1"/>
    <property type="molecule type" value="Transcribed_RNA"/>
</dbReference>
<evidence type="ECO:0000313" key="3">
    <source>
        <dbReference type="EMBL" id="JAG31698.1"/>
    </source>
</evidence>
<dbReference type="PRINTS" id="PR00625">
    <property type="entry name" value="JDOMAIN"/>
</dbReference>
<dbReference type="PANTHER" id="PTHR44873">
    <property type="entry name" value="DNAJ HOMOLOG SUBFAMILY C MEMBER 30, MITOCHONDRIAL"/>
    <property type="match status" value="1"/>
</dbReference>
<feature type="domain" description="J" evidence="1">
    <location>
        <begin position="19"/>
        <end position="81"/>
    </location>
</feature>
<reference evidence="4" key="3">
    <citation type="submission" date="2014-09" db="EMBL/GenBank/DDBJ databases">
        <authorList>
            <person name="Magalhaes I.L.F."/>
            <person name="Oliveira U."/>
            <person name="Santos F.R."/>
            <person name="Vidigal T.H.D.A."/>
            <person name="Brescovit A.D."/>
            <person name="Santos A.J."/>
        </authorList>
    </citation>
    <scope>NUCLEOTIDE SEQUENCE</scope>
</reference>
<dbReference type="AlphaFoldDB" id="A0A0A9YJ90"/>
<gene>
    <name evidence="2" type="primary">dnaJ_25</name>
    <name evidence="3" type="synonym">dnaJ_26</name>
    <name evidence="5" type="synonym">dnaJ_6</name>
    <name evidence="3" type="ORF">CM83_44253</name>
    <name evidence="2" type="ORF">CM83_44258</name>
    <name evidence="5" type="ORF">g.53174</name>
</gene>
<dbReference type="SMART" id="SM00271">
    <property type="entry name" value="DnaJ"/>
    <property type="match status" value="1"/>
</dbReference>
<sequence length="190" mass="22046">MSFRITYRCYFLSSACRSNHYETLGVSPKATHAEIKSAYYKLSMRFHPDRQDGNREQFEKINNAYKVLGDHANRGLYDRGAFQDSPSPPVRNYYARSSPQMRRPDVPSGKTPIYDFDMWSRLHYGKTMERRSTAKAKYKERMDEGSFSKSQAKKENVTMSVFTAIMLTGLASYCYNKMFESLDKTPNGKE</sequence>
<organism evidence="2">
    <name type="scientific">Lygus hesperus</name>
    <name type="common">Western plant bug</name>
    <dbReference type="NCBI Taxonomy" id="30085"/>
    <lineage>
        <taxon>Eukaryota</taxon>
        <taxon>Metazoa</taxon>
        <taxon>Ecdysozoa</taxon>
        <taxon>Arthropoda</taxon>
        <taxon>Hexapoda</taxon>
        <taxon>Insecta</taxon>
        <taxon>Pterygota</taxon>
        <taxon>Neoptera</taxon>
        <taxon>Paraneoptera</taxon>
        <taxon>Hemiptera</taxon>
        <taxon>Heteroptera</taxon>
        <taxon>Panheteroptera</taxon>
        <taxon>Cimicomorpha</taxon>
        <taxon>Miridae</taxon>
        <taxon>Mirini</taxon>
        <taxon>Lygus</taxon>
    </lineage>
</organism>
<reference evidence="2" key="2">
    <citation type="submission" date="2014-07" db="EMBL/GenBank/DDBJ databases">
        <authorList>
            <person name="Hull J."/>
        </authorList>
    </citation>
    <scope>NUCLEOTIDE SEQUENCE</scope>
</reference>
<protein>
    <submittedName>
        <fullName evidence="2">Chaperone protein DnaJ</fullName>
    </submittedName>
</protein>
<dbReference type="CDD" id="cd06257">
    <property type="entry name" value="DnaJ"/>
    <property type="match status" value="1"/>
</dbReference>
<dbReference type="EMBL" id="GBHO01011906">
    <property type="protein sequence ID" value="JAG31698.1"/>
    <property type="molecule type" value="Transcribed_RNA"/>
</dbReference>
<dbReference type="EMBL" id="GDHC01006807">
    <property type="protein sequence ID" value="JAQ11822.1"/>
    <property type="molecule type" value="Transcribed_RNA"/>
</dbReference>
<reference evidence="2" key="1">
    <citation type="journal article" date="2014" name="PLoS ONE">
        <title>Transcriptome-Based Identification of ABC Transporters in the Western Tarnished Plant Bug Lygus hesperus.</title>
        <authorList>
            <person name="Hull J.J."/>
            <person name="Chaney K."/>
            <person name="Geib S.M."/>
            <person name="Fabrick J.A."/>
            <person name="Brent C.S."/>
            <person name="Walsh D."/>
            <person name="Lavine L.C."/>
        </authorList>
    </citation>
    <scope>NUCLEOTIDE SEQUENCE</scope>
</reference>
<proteinExistence type="predicted"/>
<dbReference type="Gene3D" id="1.10.287.110">
    <property type="entry name" value="DnaJ domain"/>
    <property type="match status" value="1"/>
</dbReference>
<dbReference type="InterPro" id="IPR001623">
    <property type="entry name" value="DnaJ_domain"/>
</dbReference>
<evidence type="ECO:0000313" key="2">
    <source>
        <dbReference type="EMBL" id="JAG31696.1"/>
    </source>
</evidence>
<name>A0A0A9YJ90_LYGHE</name>
<evidence type="ECO:0000313" key="5">
    <source>
        <dbReference type="EMBL" id="JAQ11822.1"/>
    </source>
</evidence>
<dbReference type="InterPro" id="IPR053025">
    <property type="entry name" value="Mito_ATP_Synthase-Asso"/>
</dbReference>
<dbReference type="SUPFAM" id="SSF46565">
    <property type="entry name" value="Chaperone J-domain"/>
    <property type="match status" value="1"/>
</dbReference>
<evidence type="ECO:0000313" key="4">
    <source>
        <dbReference type="EMBL" id="JAG48933.1"/>
    </source>
</evidence>